<keyword evidence="3" id="KW-1185">Reference proteome</keyword>
<dbReference type="AlphaFoldDB" id="I5BY62"/>
<dbReference type="GO" id="GO:0004156">
    <property type="term" value="F:dihydropteroate synthase activity"/>
    <property type="evidence" value="ECO:0007669"/>
    <property type="project" value="TreeGrafter"/>
</dbReference>
<name>I5BY62_9BACT</name>
<accession>I5BY62</accession>
<protein>
    <submittedName>
        <fullName evidence="2">Dihydropteroate synthase</fullName>
    </submittedName>
</protein>
<evidence type="ECO:0000313" key="2">
    <source>
        <dbReference type="EMBL" id="EIM74514.1"/>
    </source>
</evidence>
<evidence type="ECO:0000259" key="1">
    <source>
        <dbReference type="PROSITE" id="PS50972"/>
    </source>
</evidence>
<dbReference type="GO" id="GO:0046654">
    <property type="term" value="P:tetrahydrofolate biosynthetic process"/>
    <property type="evidence" value="ECO:0007669"/>
    <property type="project" value="TreeGrafter"/>
</dbReference>
<comment type="caution">
    <text evidence="2">The sequence shown here is derived from an EMBL/GenBank/DDBJ whole genome shotgun (WGS) entry which is preliminary data.</text>
</comment>
<dbReference type="Pfam" id="PF00809">
    <property type="entry name" value="Pterin_bind"/>
    <property type="match status" value="1"/>
</dbReference>
<dbReference type="InterPro" id="IPR000489">
    <property type="entry name" value="Pterin-binding_dom"/>
</dbReference>
<organism evidence="2 3">
    <name type="scientific">Nitritalea halalkaliphila LW7</name>
    <dbReference type="NCBI Taxonomy" id="1189621"/>
    <lineage>
        <taxon>Bacteria</taxon>
        <taxon>Pseudomonadati</taxon>
        <taxon>Bacteroidota</taxon>
        <taxon>Cytophagia</taxon>
        <taxon>Cytophagales</taxon>
        <taxon>Cyclobacteriaceae</taxon>
        <taxon>Nitritalea</taxon>
    </lineage>
</organism>
<dbReference type="PROSITE" id="PS50972">
    <property type="entry name" value="PTERIN_BINDING"/>
    <property type="match status" value="1"/>
</dbReference>
<dbReference type="Proteomes" id="UP000005551">
    <property type="component" value="Unassembled WGS sequence"/>
</dbReference>
<proteinExistence type="predicted"/>
<gene>
    <name evidence="2" type="ORF">A3SI_16010</name>
</gene>
<dbReference type="PATRIC" id="fig|1189621.3.peg.3333"/>
<dbReference type="PANTHER" id="PTHR20941">
    <property type="entry name" value="FOLATE SYNTHESIS PROTEINS"/>
    <property type="match status" value="1"/>
</dbReference>
<dbReference type="PANTHER" id="PTHR20941:SF1">
    <property type="entry name" value="FOLIC ACID SYNTHESIS PROTEIN FOL1"/>
    <property type="match status" value="1"/>
</dbReference>
<dbReference type="EMBL" id="AJYA01000042">
    <property type="protein sequence ID" value="EIM74514.1"/>
    <property type="molecule type" value="Genomic_DNA"/>
</dbReference>
<dbReference type="InterPro" id="IPR011005">
    <property type="entry name" value="Dihydropteroate_synth-like_sf"/>
</dbReference>
<feature type="domain" description="Pterin-binding" evidence="1">
    <location>
        <begin position="1"/>
        <end position="150"/>
    </location>
</feature>
<evidence type="ECO:0000313" key="3">
    <source>
        <dbReference type="Proteomes" id="UP000005551"/>
    </source>
</evidence>
<dbReference type="Gene3D" id="3.20.20.20">
    <property type="entry name" value="Dihydropteroate synthase-like"/>
    <property type="match status" value="1"/>
</dbReference>
<dbReference type="STRING" id="1189621.A3SI_16010"/>
<dbReference type="GO" id="GO:0005829">
    <property type="term" value="C:cytosol"/>
    <property type="evidence" value="ECO:0007669"/>
    <property type="project" value="TreeGrafter"/>
</dbReference>
<dbReference type="SUPFAM" id="SSF51717">
    <property type="entry name" value="Dihydropteroate synthetase-like"/>
    <property type="match status" value="1"/>
</dbReference>
<dbReference type="InterPro" id="IPR045031">
    <property type="entry name" value="DHP_synth-like"/>
</dbReference>
<sequence>MSGGHLDAEMLPTVAAFRVPYIAMHMRGNPKTMQGLTSYQDLLQEMLFYFAQVQDRCRQAGIHDVIFDPGFGFAKTLEQNYEILRHLNTFPKLLGPILVGISRKSMIYKVIDTDANGALAGTTALHMVALQQGANVLRVHDVLEAVQTIKLFKTLYS</sequence>
<reference evidence="2 3" key="1">
    <citation type="submission" date="2012-05" db="EMBL/GenBank/DDBJ databases">
        <title>Genome sequence of Nitritalea halalkaliphila LW7.</title>
        <authorList>
            <person name="Jangir P.K."/>
            <person name="Singh A."/>
            <person name="Shivaji S."/>
            <person name="Sharma R."/>
        </authorList>
    </citation>
    <scope>NUCLEOTIDE SEQUENCE [LARGE SCALE GENOMIC DNA]</scope>
    <source>
        <strain evidence="2 3">LW7</strain>
    </source>
</reference>